<dbReference type="Proteomes" id="UP001163823">
    <property type="component" value="Chromosome 7"/>
</dbReference>
<dbReference type="InterPro" id="IPR011009">
    <property type="entry name" value="Kinase-like_dom_sf"/>
</dbReference>
<evidence type="ECO:0000256" key="9">
    <source>
        <dbReference type="ARBA" id="ARBA00023157"/>
    </source>
</evidence>
<reference evidence="18" key="1">
    <citation type="journal article" date="2023" name="Science">
        <title>Elucidation of the pathway for biosynthesis of saponin adjuvants from the soapbark tree.</title>
        <authorList>
            <person name="Reed J."/>
            <person name="Orme A."/>
            <person name="El-Demerdash A."/>
            <person name="Owen C."/>
            <person name="Martin L.B.B."/>
            <person name="Misra R.C."/>
            <person name="Kikuchi S."/>
            <person name="Rejzek M."/>
            <person name="Martin A.C."/>
            <person name="Harkess A."/>
            <person name="Leebens-Mack J."/>
            <person name="Louveau T."/>
            <person name="Stephenson M.J."/>
            <person name="Osbourn A."/>
        </authorList>
    </citation>
    <scope>NUCLEOTIDE SEQUENCE</scope>
    <source>
        <strain evidence="18">S10</strain>
    </source>
</reference>
<dbReference type="SMART" id="SM00220">
    <property type="entry name" value="S_TKc"/>
    <property type="match status" value="1"/>
</dbReference>
<evidence type="ECO:0000259" key="16">
    <source>
        <dbReference type="PROSITE" id="PS50927"/>
    </source>
</evidence>
<dbReference type="AlphaFoldDB" id="A0AAD7LTA7"/>
<keyword evidence="9" id="KW-1015">Disulfide bond</keyword>
<evidence type="ECO:0000256" key="2">
    <source>
        <dbReference type="ARBA" id="ARBA00022475"/>
    </source>
</evidence>
<evidence type="ECO:0000256" key="10">
    <source>
        <dbReference type="ARBA" id="ARBA00023180"/>
    </source>
</evidence>
<dbReference type="Pfam" id="PF01453">
    <property type="entry name" value="B_lectin"/>
    <property type="match status" value="1"/>
</dbReference>
<dbReference type="SUPFAM" id="SSF56112">
    <property type="entry name" value="Protein kinase-like (PK-like)"/>
    <property type="match status" value="1"/>
</dbReference>
<keyword evidence="2" id="KW-1003">Cell membrane</keyword>
<keyword evidence="5" id="KW-0732">Signal</keyword>
<keyword evidence="10" id="KW-0325">Glycoprotein</keyword>
<dbReference type="Gene3D" id="1.10.510.10">
    <property type="entry name" value="Transferase(Phosphotransferase) domain 1"/>
    <property type="match status" value="1"/>
</dbReference>
<keyword evidence="14" id="KW-0812">Transmembrane</keyword>
<dbReference type="PROSITE" id="PS50011">
    <property type="entry name" value="PROTEIN_KINASE_DOM"/>
    <property type="match status" value="1"/>
</dbReference>
<dbReference type="InterPro" id="IPR036426">
    <property type="entry name" value="Bulb-type_lectin_dom_sf"/>
</dbReference>
<dbReference type="PIRSF" id="PIRSF000641">
    <property type="entry name" value="SRK"/>
    <property type="match status" value="1"/>
</dbReference>
<feature type="domain" description="Apple" evidence="17">
    <location>
        <begin position="319"/>
        <end position="405"/>
    </location>
</feature>
<comment type="catalytic activity">
    <reaction evidence="11 13">
        <text>L-threonyl-[protein] + ATP = O-phospho-L-threonyl-[protein] + ADP + H(+)</text>
        <dbReference type="Rhea" id="RHEA:46608"/>
        <dbReference type="Rhea" id="RHEA-COMP:11060"/>
        <dbReference type="Rhea" id="RHEA-COMP:11605"/>
        <dbReference type="ChEBI" id="CHEBI:15378"/>
        <dbReference type="ChEBI" id="CHEBI:30013"/>
        <dbReference type="ChEBI" id="CHEBI:30616"/>
        <dbReference type="ChEBI" id="CHEBI:61977"/>
        <dbReference type="ChEBI" id="CHEBI:456216"/>
        <dbReference type="EC" id="2.7.11.1"/>
    </reaction>
</comment>
<dbReference type="SMART" id="SM00108">
    <property type="entry name" value="B_lectin"/>
    <property type="match status" value="1"/>
</dbReference>
<dbReference type="FunFam" id="3.30.200.20:FF:001238">
    <property type="entry name" value="Os08g0179000 protein"/>
    <property type="match status" value="1"/>
</dbReference>
<keyword evidence="14" id="KW-0472">Membrane</keyword>
<accession>A0AAD7LTA7</accession>
<dbReference type="PROSITE" id="PS50948">
    <property type="entry name" value="PAN"/>
    <property type="match status" value="1"/>
</dbReference>
<dbReference type="Pfam" id="PF07714">
    <property type="entry name" value="PK_Tyr_Ser-Thr"/>
    <property type="match status" value="1"/>
</dbReference>
<proteinExistence type="inferred from homology"/>
<comment type="subcellular location">
    <subcellularLocation>
        <location evidence="1">Cell membrane</location>
        <topology evidence="1">Single-pass type I membrane protein</topology>
    </subcellularLocation>
</comment>
<dbReference type="Gene3D" id="2.90.10.10">
    <property type="entry name" value="Bulb-type lectin domain"/>
    <property type="match status" value="1"/>
</dbReference>
<dbReference type="FunFam" id="1.10.510.10:FF:000060">
    <property type="entry name" value="G-type lectin S-receptor-like serine/threonine-protein kinase"/>
    <property type="match status" value="1"/>
</dbReference>
<dbReference type="InterPro" id="IPR008271">
    <property type="entry name" value="Ser/Thr_kinase_AS"/>
</dbReference>
<dbReference type="InterPro" id="IPR001480">
    <property type="entry name" value="Bulb-type_lectin_dom"/>
</dbReference>
<evidence type="ECO:0000256" key="7">
    <source>
        <dbReference type="ARBA" id="ARBA00022777"/>
    </source>
</evidence>
<dbReference type="GO" id="GO:0005886">
    <property type="term" value="C:plasma membrane"/>
    <property type="evidence" value="ECO:0007669"/>
    <property type="project" value="UniProtKB-SubCell"/>
</dbReference>
<feature type="domain" description="Protein kinase" evidence="15">
    <location>
        <begin position="502"/>
        <end position="781"/>
    </location>
</feature>
<evidence type="ECO:0000256" key="5">
    <source>
        <dbReference type="ARBA" id="ARBA00022729"/>
    </source>
</evidence>
<feature type="domain" description="Bulb-type lectin" evidence="16">
    <location>
        <begin position="51"/>
        <end position="173"/>
    </location>
</feature>
<dbReference type="EC" id="2.7.11.1" evidence="13"/>
<protein>
    <recommendedName>
        <fullName evidence="13">Receptor-like serine/threonine-protein kinase</fullName>
        <ecNumber evidence="13">2.7.11.1</ecNumber>
    </recommendedName>
</protein>
<sequence length="818" mass="92732">MENASSPKCKSFRFQNFPIQTSPMDCKACRILFLLSCACFLHLTRPSKLSRTILWQGEKLNFGDLLESNSGETSLSFFKPSNYSNNIYLGVNALLFSYYFWVANRDTPIQDPKAYLILDEQGSLKILYNNDRDSLVLYSSSLEAPTNTSIILSDKGNVILREMNLDGSVKRDFLWQGFDYPTDTLHGGMKLGISKRTGQRWSITSRRSFNNPSSGPFMLGMDPNNTNQLVIWWREMIMWTSGEWDPNQQTFRNTKGLVDFNFTYVSNENETYFKYFFLSYLNIIRDGSLYSGSNTYYSCASNDRPPFQAGCKMPDTPQCRKSQQHSDNDLVLPSWNGTGKMSMEGFRFDESENLTKSDCWLKCLHNCSCVAYSTTNEDDSGCEIWSKTAKFVATNDGRNIYFFPVKSKATSKRRLILSCVAGGVAAIFMSCCICFVLWRKHKAKVNRKMKQEKLLLEIGGNATPPPAYDSSSKGKIGSKGGKTNHDMHIFSFGSIATATDNFSSANKLGEGGENEAKRNFQGKLKDGQEIAIKRLSRSSGQGLEEFKNEAQLIAKLQHRNLVRLQGFCIEGEERILIYEYMPNKSLDFYLFDFNEKKVLNWKRRFCIIEGIAQGLVYLHNFSRLTVVHRDLKASNILLDDEMRPKILDFGMARIFKSKENEEKTNRIAGTFGYMSPEYAMSGVVSIKTDVFSYGVLLLEIVTGKKGNNYYQTDGPINLIGYAWQLWIEGKASELIDPILEGSYSPSEVLRCIHIGLLCVQDKATDRPTMLHVVSFLSSEIIQLAPPKQPAFYNVKEPDVLYINHDSLNVITISDVSGR</sequence>
<dbReference type="InterPro" id="IPR000719">
    <property type="entry name" value="Prot_kinase_dom"/>
</dbReference>
<keyword evidence="18" id="KW-0675">Receptor</keyword>
<keyword evidence="3 13" id="KW-0723">Serine/threonine-protein kinase</keyword>
<evidence type="ECO:0000256" key="11">
    <source>
        <dbReference type="ARBA" id="ARBA00047899"/>
    </source>
</evidence>
<keyword evidence="19" id="KW-1185">Reference proteome</keyword>
<dbReference type="InterPro" id="IPR003609">
    <property type="entry name" value="Pan_app"/>
</dbReference>
<dbReference type="InterPro" id="IPR001245">
    <property type="entry name" value="Ser-Thr/Tyr_kinase_cat_dom"/>
</dbReference>
<dbReference type="KEGG" id="qsa:O6P43_018136"/>
<evidence type="ECO:0000256" key="4">
    <source>
        <dbReference type="ARBA" id="ARBA00022679"/>
    </source>
</evidence>
<keyword evidence="7 13" id="KW-0418">Kinase</keyword>
<comment type="caution">
    <text evidence="18">The sequence shown here is derived from an EMBL/GenBank/DDBJ whole genome shotgun (WGS) entry which is preliminary data.</text>
</comment>
<evidence type="ECO:0000256" key="12">
    <source>
        <dbReference type="ARBA" id="ARBA00048679"/>
    </source>
</evidence>
<dbReference type="Gene3D" id="3.30.200.20">
    <property type="entry name" value="Phosphorylase Kinase, domain 1"/>
    <property type="match status" value="1"/>
</dbReference>
<evidence type="ECO:0000313" key="19">
    <source>
        <dbReference type="Proteomes" id="UP001163823"/>
    </source>
</evidence>
<organism evidence="18 19">
    <name type="scientific">Quillaja saponaria</name>
    <name type="common">Soap bark tree</name>
    <dbReference type="NCBI Taxonomy" id="32244"/>
    <lineage>
        <taxon>Eukaryota</taxon>
        <taxon>Viridiplantae</taxon>
        <taxon>Streptophyta</taxon>
        <taxon>Embryophyta</taxon>
        <taxon>Tracheophyta</taxon>
        <taxon>Spermatophyta</taxon>
        <taxon>Magnoliopsida</taxon>
        <taxon>eudicotyledons</taxon>
        <taxon>Gunneridae</taxon>
        <taxon>Pentapetalae</taxon>
        <taxon>rosids</taxon>
        <taxon>fabids</taxon>
        <taxon>Fabales</taxon>
        <taxon>Quillajaceae</taxon>
        <taxon>Quillaja</taxon>
    </lineage>
</organism>
<dbReference type="PANTHER" id="PTHR27002:SF926">
    <property type="entry name" value="OS07G0535800 PROTEIN"/>
    <property type="match status" value="1"/>
</dbReference>
<dbReference type="Pfam" id="PF08276">
    <property type="entry name" value="PAN_2"/>
    <property type="match status" value="1"/>
</dbReference>
<evidence type="ECO:0000259" key="17">
    <source>
        <dbReference type="PROSITE" id="PS50948"/>
    </source>
</evidence>
<dbReference type="PANTHER" id="PTHR27002">
    <property type="entry name" value="RECEPTOR-LIKE SERINE/THREONINE-PROTEIN KINASE SD1-8"/>
    <property type="match status" value="1"/>
</dbReference>
<comment type="similarity">
    <text evidence="13">Belongs to the protein kinase superfamily. Ser/Thr protein kinase family.</text>
</comment>
<evidence type="ECO:0000259" key="15">
    <source>
        <dbReference type="PROSITE" id="PS50011"/>
    </source>
</evidence>
<evidence type="ECO:0000256" key="8">
    <source>
        <dbReference type="ARBA" id="ARBA00022840"/>
    </source>
</evidence>
<dbReference type="GO" id="GO:0004674">
    <property type="term" value="F:protein serine/threonine kinase activity"/>
    <property type="evidence" value="ECO:0007669"/>
    <property type="project" value="UniProtKB-KW"/>
</dbReference>
<dbReference type="PROSITE" id="PS00108">
    <property type="entry name" value="PROTEIN_KINASE_ST"/>
    <property type="match status" value="1"/>
</dbReference>
<dbReference type="SUPFAM" id="SSF51110">
    <property type="entry name" value="alpha-D-mannose-specific plant lectins"/>
    <property type="match status" value="1"/>
</dbReference>
<dbReference type="EMBL" id="JARAOO010000007">
    <property type="protein sequence ID" value="KAJ7962986.1"/>
    <property type="molecule type" value="Genomic_DNA"/>
</dbReference>
<dbReference type="GO" id="GO:0005524">
    <property type="term" value="F:ATP binding"/>
    <property type="evidence" value="ECO:0007669"/>
    <property type="project" value="UniProtKB-KW"/>
</dbReference>
<evidence type="ECO:0000256" key="6">
    <source>
        <dbReference type="ARBA" id="ARBA00022741"/>
    </source>
</evidence>
<name>A0AAD7LTA7_QUISA</name>
<dbReference type="InterPro" id="IPR024171">
    <property type="entry name" value="SRK-like_kinase"/>
</dbReference>
<gene>
    <name evidence="18" type="ORF">O6P43_018136</name>
</gene>
<dbReference type="PROSITE" id="PS50927">
    <property type="entry name" value="BULB_LECTIN"/>
    <property type="match status" value="1"/>
</dbReference>
<evidence type="ECO:0000313" key="18">
    <source>
        <dbReference type="EMBL" id="KAJ7962986.1"/>
    </source>
</evidence>
<evidence type="ECO:0000256" key="14">
    <source>
        <dbReference type="SAM" id="Phobius"/>
    </source>
</evidence>
<keyword evidence="8 13" id="KW-0067">ATP-binding</keyword>
<keyword evidence="6 13" id="KW-0547">Nucleotide-binding</keyword>
<evidence type="ECO:0000256" key="3">
    <source>
        <dbReference type="ARBA" id="ARBA00022527"/>
    </source>
</evidence>
<comment type="catalytic activity">
    <reaction evidence="12 13">
        <text>L-seryl-[protein] + ATP = O-phospho-L-seryl-[protein] + ADP + H(+)</text>
        <dbReference type="Rhea" id="RHEA:17989"/>
        <dbReference type="Rhea" id="RHEA-COMP:9863"/>
        <dbReference type="Rhea" id="RHEA-COMP:11604"/>
        <dbReference type="ChEBI" id="CHEBI:15378"/>
        <dbReference type="ChEBI" id="CHEBI:29999"/>
        <dbReference type="ChEBI" id="CHEBI:30616"/>
        <dbReference type="ChEBI" id="CHEBI:83421"/>
        <dbReference type="ChEBI" id="CHEBI:456216"/>
        <dbReference type="EC" id="2.7.11.1"/>
    </reaction>
</comment>
<evidence type="ECO:0000256" key="13">
    <source>
        <dbReference type="PIRNR" id="PIRNR000641"/>
    </source>
</evidence>
<feature type="transmembrane region" description="Helical" evidence="14">
    <location>
        <begin position="415"/>
        <end position="438"/>
    </location>
</feature>
<evidence type="ECO:0000256" key="1">
    <source>
        <dbReference type="ARBA" id="ARBA00004251"/>
    </source>
</evidence>
<keyword evidence="14" id="KW-1133">Transmembrane helix</keyword>
<keyword evidence="4 13" id="KW-0808">Transferase</keyword>